<sequence>MSEGEFCYYVVTNFTSFNLSIQNNNMLEVITIPNENLRKKSIEVDLNFVRSSEAQKLFDDMIITMYKDDGIGLAAPQVSKNIRVCIIGKEALKQDKYNTLDNNQDLVLINPNWQKINKKTYTDLEGCLSVPKTYGKVKRYRQINVEALNRNGEKIKFEANNFFARVIQHEVDHLDGILFIDKATGVYEIE</sequence>
<feature type="active site" evidence="2">
    <location>
        <position position="170"/>
    </location>
</feature>
<organism evidence="3 4">
    <name type="scientific">Candidatus Magasanikbacteria bacterium CG_4_10_14_0_8_um_filter_32_14</name>
    <dbReference type="NCBI Taxonomy" id="1974640"/>
    <lineage>
        <taxon>Bacteria</taxon>
        <taxon>Candidatus Magasanikiibacteriota</taxon>
    </lineage>
</organism>
<dbReference type="PIRSF" id="PIRSF004749">
    <property type="entry name" value="Pep_def"/>
    <property type="match status" value="1"/>
</dbReference>
<name>A0A2M7R9I3_9BACT</name>
<dbReference type="NCBIfam" id="TIGR00079">
    <property type="entry name" value="pept_deformyl"/>
    <property type="match status" value="1"/>
</dbReference>
<feature type="binding site" evidence="2">
    <location>
        <position position="127"/>
    </location>
    <ligand>
        <name>Fe cation</name>
        <dbReference type="ChEBI" id="CHEBI:24875"/>
    </ligand>
</feature>
<dbReference type="SUPFAM" id="SSF56420">
    <property type="entry name" value="Peptide deformylase"/>
    <property type="match status" value="1"/>
</dbReference>
<keyword evidence="2" id="KW-0378">Hydrolase</keyword>
<comment type="similarity">
    <text evidence="1 2">Belongs to the polypeptide deformylase family.</text>
</comment>
<accession>A0A2M7R9I3</accession>
<comment type="catalytic activity">
    <reaction evidence="2">
        <text>N-terminal N-formyl-L-methionyl-[peptide] + H2O = N-terminal L-methionyl-[peptide] + formate</text>
        <dbReference type="Rhea" id="RHEA:24420"/>
        <dbReference type="Rhea" id="RHEA-COMP:10639"/>
        <dbReference type="Rhea" id="RHEA-COMP:10640"/>
        <dbReference type="ChEBI" id="CHEBI:15377"/>
        <dbReference type="ChEBI" id="CHEBI:15740"/>
        <dbReference type="ChEBI" id="CHEBI:49298"/>
        <dbReference type="ChEBI" id="CHEBI:64731"/>
        <dbReference type="EC" id="3.5.1.88"/>
    </reaction>
</comment>
<feature type="binding site" evidence="2">
    <location>
        <position position="173"/>
    </location>
    <ligand>
        <name>Fe cation</name>
        <dbReference type="ChEBI" id="CHEBI:24875"/>
    </ligand>
</feature>
<dbReference type="InterPro" id="IPR023635">
    <property type="entry name" value="Peptide_deformylase"/>
</dbReference>
<keyword evidence="2" id="KW-0408">Iron</keyword>
<dbReference type="Pfam" id="PF01327">
    <property type="entry name" value="Pep_deformylase"/>
    <property type="match status" value="1"/>
</dbReference>
<comment type="function">
    <text evidence="2">Removes the formyl group from the N-terminal Met of newly synthesized proteins. Requires at least a dipeptide for an efficient rate of reaction. N-terminal L-methionine is a prerequisite for activity but the enzyme has broad specificity at other positions.</text>
</comment>
<proteinExistence type="inferred from homology"/>
<dbReference type="PANTHER" id="PTHR10458:SF22">
    <property type="entry name" value="PEPTIDE DEFORMYLASE"/>
    <property type="match status" value="1"/>
</dbReference>
<evidence type="ECO:0000313" key="3">
    <source>
        <dbReference type="EMBL" id="PIY93428.1"/>
    </source>
</evidence>
<evidence type="ECO:0000256" key="2">
    <source>
        <dbReference type="HAMAP-Rule" id="MF_00163"/>
    </source>
</evidence>
<dbReference type="NCBIfam" id="NF001159">
    <property type="entry name" value="PRK00150.1-3"/>
    <property type="match status" value="1"/>
</dbReference>
<evidence type="ECO:0000256" key="1">
    <source>
        <dbReference type="ARBA" id="ARBA00010759"/>
    </source>
</evidence>
<dbReference type="PRINTS" id="PR01576">
    <property type="entry name" value="PDEFORMYLASE"/>
</dbReference>
<reference evidence="4" key="1">
    <citation type="submission" date="2017-09" db="EMBL/GenBank/DDBJ databases">
        <title>Depth-based differentiation of microbial function through sediment-hosted aquifers and enrichment of novel symbionts in the deep terrestrial subsurface.</title>
        <authorList>
            <person name="Probst A.J."/>
            <person name="Ladd B."/>
            <person name="Jarett J.K."/>
            <person name="Geller-Mcgrath D.E."/>
            <person name="Sieber C.M.K."/>
            <person name="Emerson J.B."/>
            <person name="Anantharaman K."/>
            <person name="Thomas B.C."/>
            <person name="Malmstrom R."/>
            <person name="Stieglmeier M."/>
            <person name="Klingl A."/>
            <person name="Woyke T."/>
            <person name="Ryan C.M."/>
            <person name="Banfield J.F."/>
        </authorList>
    </citation>
    <scope>NUCLEOTIDE SEQUENCE [LARGE SCALE GENOMIC DNA]</scope>
</reference>
<dbReference type="GO" id="GO:0046872">
    <property type="term" value="F:metal ion binding"/>
    <property type="evidence" value="ECO:0007669"/>
    <property type="project" value="UniProtKB-KW"/>
</dbReference>
<dbReference type="CDD" id="cd00487">
    <property type="entry name" value="Pep_deformylase"/>
    <property type="match status" value="1"/>
</dbReference>
<dbReference type="EMBL" id="PFMA01000044">
    <property type="protein sequence ID" value="PIY93428.1"/>
    <property type="molecule type" value="Genomic_DNA"/>
</dbReference>
<evidence type="ECO:0000313" key="4">
    <source>
        <dbReference type="Proteomes" id="UP000229449"/>
    </source>
</evidence>
<dbReference type="Gene3D" id="3.90.45.10">
    <property type="entry name" value="Peptide deformylase"/>
    <property type="match status" value="1"/>
</dbReference>
<gene>
    <name evidence="2 3" type="primary">def</name>
    <name evidence="3" type="ORF">COY69_01795</name>
</gene>
<dbReference type="GO" id="GO:0006412">
    <property type="term" value="P:translation"/>
    <property type="evidence" value="ECO:0007669"/>
    <property type="project" value="UniProtKB-UniRule"/>
</dbReference>
<keyword evidence="2" id="KW-0479">Metal-binding</keyword>
<dbReference type="PANTHER" id="PTHR10458">
    <property type="entry name" value="PEPTIDE DEFORMYLASE"/>
    <property type="match status" value="1"/>
</dbReference>
<dbReference type="AlphaFoldDB" id="A0A2M7R9I3"/>
<dbReference type="InterPro" id="IPR036821">
    <property type="entry name" value="Peptide_deformylase_sf"/>
</dbReference>
<comment type="caution">
    <text evidence="3">The sequence shown here is derived from an EMBL/GenBank/DDBJ whole genome shotgun (WGS) entry which is preliminary data.</text>
</comment>
<feature type="binding site" evidence="2">
    <location>
        <position position="169"/>
    </location>
    <ligand>
        <name>Fe cation</name>
        <dbReference type="ChEBI" id="CHEBI:24875"/>
    </ligand>
</feature>
<dbReference type="EC" id="3.5.1.88" evidence="2"/>
<dbReference type="Proteomes" id="UP000229449">
    <property type="component" value="Unassembled WGS sequence"/>
</dbReference>
<dbReference type="GO" id="GO:0042586">
    <property type="term" value="F:peptide deformylase activity"/>
    <property type="evidence" value="ECO:0007669"/>
    <property type="project" value="UniProtKB-UniRule"/>
</dbReference>
<comment type="cofactor">
    <cofactor evidence="2">
        <name>Fe(2+)</name>
        <dbReference type="ChEBI" id="CHEBI:29033"/>
    </cofactor>
    <text evidence="2">Binds 1 Fe(2+) ion.</text>
</comment>
<keyword evidence="2" id="KW-0648">Protein biosynthesis</keyword>
<protein>
    <recommendedName>
        <fullName evidence="2">Peptide deformylase</fullName>
        <shortName evidence="2">PDF</shortName>
        <ecNumber evidence="2">3.5.1.88</ecNumber>
    </recommendedName>
    <alternativeName>
        <fullName evidence="2">Polypeptide deformylase</fullName>
    </alternativeName>
</protein>
<dbReference type="HAMAP" id="MF_00163">
    <property type="entry name" value="Pep_deformylase"/>
    <property type="match status" value="1"/>
</dbReference>